<reference evidence="2 3" key="1">
    <citation type="journal article" date="2016" name="Nat. Commun.">
        <title>Thousands of microbial genomes shed light on interconnected biogeochemical processes in an aquifer system.</title>
        <authorList>
            <person name="Anantharaman K."/>
            <person name="Brown C.T."/>
            <person name="Hug L.A."/>
            <person name="Sharon I."/>
            <person name="Castelle C.J."/>
            <person name="Probst A.J."/>
            <person name="Thomas B.C."/>
            <person name="Singh A."/>
            <person name="Wilkins M.J."/>
            <person name="Karaoz U."/>
            <person name="Brodie E.L."/>
            <person name="Williams K.H."/>
            <person name="Hubbard S.S."/>
            <person name="Banfield J.F."/>
        </authorList>
    </citation>
    <scope>NUCLEOTIDE SEQUENCE [LARGE SCALE GENOMIC DNA]</scope>
</reference>
<keyword evidence="1" id="KW-0472">Membrane</keyword>
<evidence type="ECO:0000313" key="3">
    <source>
        <dbReference type="Proteomes" id="UP000177167"/>
    </source>
</evidence>
<evidence type="ECO:0008006" key="4">
    <source>
        <dbReference type="Google" id="ProtNLM"/>
    </source>
</evidence>
<sequence length="141" mass="15868">MLNMRQTIWVLVAIFSVNLVGLYLEWYNFFWFDMVLHFSGGLFVAMLFANYLKAHALPNAKLANILIVVGAATMIGVVWEFAEYFAHITFAEKASAAFGMRVDFMGDLDDTITDLLMDMLGALLAAKLSLRFLSRVNKGRS</sequence>
<keyword evidence="1" id="KW-1133">Transmembrane helix</keyword>
<dbReference type="EMBL" id="MGJP01000012">
    <property type="protein sequence ID" value="OGN10236.1"/>
    <property type="molecule type" value="Genomic_DNA"/>
</dbReference>
<comment type="caution">
    <text evidence="2">The sequence shown here is derived from an EMBL/GenBank/DDBJ whole genome shotgun (WGS) entry which is preliminary data.</text>
</comment>
<evidence type="ECO:0000313" key="2">
    <source>
        <dbReference type="EMBL" id="OGN10236.1"/>
    </source>
</evidence>
<evidence type="ECO:0000256" key="1">
    <source>
        <dbReference type="SAM" id="Phobius"/>
    </source>
</evidence>
<dbReference type="Pfam" id="PF09997">
    <property type="entry name" value="DUF2238"/>
    <property type="match status" value="1"/>
</dbReference>
<organism evidence="2 3">
    <name type="scientific">Candidatus Yanofskybacteria bacterium RIFCSPHIGHO2_02_FULL_41_11</name>
    <dbReference type="NCBI Taxonomy" id="1802675"/>
    <lineage>
        <taxon>Bacteria</taxon>
        <taxon>Candidatus Yanofskyibacteriota</taxon>
    </lineage>
</organism>
<dbReference type="Proteomes" id="UP000177167">
    <property type="component" value="Unassembled WGS sequence"/>
</dbReference>
<gene>
    <name evidence="2" type="ORF">A3J46_03065</name>
</gene>
<feature type="transmembrane region" description="Helical" evidence="1">
    <location>
        <begin position="7"/>
        <end position="24"/>
    </location>
</feature>
<feature type="transmembrane region" description="Helical" evidence="1">
    <location>
        <begin position="62"/>
        <end position="82"/>
    </location>
</feature>
<dbReference type="AlphaFoldDB" id="A0A1F8FD84"/>
<protein>
    <recommendedName>
        <fullName evidence="4">DUF2238 domain-containing protein</fullName>
    </recommendedName>
</protein>
<feature type="transmembrane region" description="Helical" evidence="1">
    <location>
        <begin position="30"/>
        <end position="50"/>
    </location>
</feature>
<dbReference type="InterPro" id="IPR014509">
    <property type="entry name" value="YjdF-like"/>
</dbReference>
<proteinExistence type="predicted"/>
<keyword evidence="1" id="KW-0812">Transmembrane</keyword>
<name>A0A1F8FD84_9BACT</name>
<feature type="transmembrane region" description="Helical" evidence="1">
    <location>
        <begin position="115"/>
        <end position="133"/>
    </location>
</feature>
<accession>A0A1F8FD84</accession>